<dbReference type="Gene3D" id="3.40.50.720">
    <property type="entry name" value="NAD(P)-binding Rossmann-like Domain"/>
    <property type="match status" value="1"/>
</dbReference>
<dbReference type="EMBL" id="JAPDHZ010000006">
    <property type="protein sequence ID" value="MDG0794526.1"/>
    <property type="molecule type" value="Genomic_DNA"/>
</dbReference>
<name>A0A9X4QQG1_9BACL</name>
<feature type="domain" description="NAD(P)-binding" evidence="1">
    <location>
        <begin position="4"/>
        <end position="304"/>
    </location>
</feature>
<dbReference type="Proteomes" id="UP001153387">
    <property type="component" value="Unassembled WGS sequence"/>
</dbReference>
<dbReference type="InterPro" id="IPR036291">
    <property type="entry name" value="NAD(P)-bd_dom_sf"/>
</dbReference>
<dbReference type="EC" id="4.2.1.47" evidence="2"/>
<evidence type="ECO:0000313" key="2">
    <source>
        <dbReference type="EMBL" id="MDG0794526.1"/>
    </source>
</evidence>
<proteinExistence type="predicted"/>
<dbReference type="Pfam" id="PF16363">
    <property type="entry name" value="GDP_Man_Dehyd"/>
    <property type="match status" value="1"/>
</dbReference>
<protein>
    <submittedName>
        <fullName evidence="2">GDP-mannose 4,6-dehydratase</fullName>
        <ecNumber evidence="2">4.2.1.47</ecNumber>
    </submittedName>
</protein>
<evidence type="ECO:0000259" key="1">
    <source>
        <dbReference type="Pfam" id="PF16363"/>
    </source>
</evidence>
<accession>A0A9X4QQG1</accession>
<dbReference type="RefSeq" id="WP_277568259.1">
    <property type="nucleotide sequence ID" value="NZ_JAPDHZ010000006.1"/>
</dbReference>
<comment type="caution">
    <text evidence="2">The sequence shown here is derived from an EMBL/GenBank/DDBJ whole genome shotgun (WGS) entry which is preliminary data.</text>
</comment>
<keyword evidence="2" id="KW-0456">Lyase</keyword>
<reference evidence="2 3" key="1">
    <citation type="submission" date="2022-10" db="EMBL/GenBank/DDBJ databases">
        <title>Comparative genomic analysis of Cohnella hashimotonis sp. nov., isolated from the International Space Station.</title>
        <authorList>
            <person name="Simpson A."/>
            <person name="Venkateswaran K."/>
        </authorList>
    </citation>
    <scope>NUCLEOTIDE SEQUENCE [LARGE SCALE GENOMIC DNA]</scope>
    <source>
        <strain evidence="2 3">DSM 18997</strain>
    </source>
</reference>
<dbReference type="Gene3D" id="3.90.25.10">
    <property type="entry name" value="UDP-galactose 4-epimerase, domain 1"/>
    <property type="match status" value="1"/>
</dbReference>
<keyword evidence="3" id="KW-1185">Reference proteome</keyword>
<dbReference type="PANTHER" id="PTHR43000">
    <property type="entry name" value="DTDP-D-GLUCOSE 4,6-DEHYDRATASE-RELATED"/>
    <property type="match status" value="1"/>
</dbReference>
<dbReference type="InterPro" id="IPR016040">
    <property type="entry name" value="NAD(P)-bd_dom"/>
</dbReference>
<sequence>MKALVTGASGFVGTYLVEHLTRLGYEVYRIGRPGSSSTLTMLPIDQQLSVNPEDEDTLLRYIDLISPDQVYHLAGFSSVRESWNSPAEVFQANAVNSIHLFEAIRKSSVGGRVRVVTIGSSEEYGKIDASIPIKETSVLNPKNPYGLSKVSLGMLARHYFEVYDLQIIHTRPFNHIGPGQRLGFVASDLAKQVANIELATSDPIIKVGNLESERDFSDVRDIVAAYEALAKEGEAGQTYNVCSGTPTSIKTILESYVSMSANKEIRIVSDQALLRPIDIPRYVGDSTKIREAIGWTNKYTLKQSLLDVLNYWRDVVRSSKEFIRNG</sequence>
<gene>
    <name evidence="2" type="ORF">OMP38_29570</name>
</gene>
<evidence type="ECO:0000313" key="3">
    <source>
        <dbReference type="Proteomes" id="UP001153387"/>
    </source>
</evidence>
<dbReference type="GO" id="GO:0008446">
    <property type="term" value="F:GDP-mannose 4,6-dehydratase activity"/>
    <property type="evidence" value="ECO:0007669"/>
    <property type="project" value="UniProtKB-EC"/>
</dbReference>
<organism evidence="2 3">
    <name type="scientific">Cohnella ginsengisoli</name>
    <dbReference type="NCBI Taxonomy" id="425004"/>
    <lineage>
        <taxon>Bacteria</taxon>
        <taxon>Bacillati</taxon>
        <taxon>Bacillota</taxon>
        <taxon>Bacilli</taxon>
        <taxon>Bacillales</taxon>
        <taxon>Paenibacillaceae</taxon>
        <taxon>Cohnella</taxon>
    </lineage>
</organism>
<dbReference type="SUPFAM" id="SSF51735">
    <property type="entry name" value="NAD(P)-binding Rossmann-fold domains"/>
    <property type="match status" value="1"/>
</dbReference>
<dbReference type="AlphaFoldDB" id="A0A9X4QQG1"/>